<gene>
    <name evidence="2" type="ORF">COT81_05575</name>
</gene>
<comment type="caution">
    <text evidence="2">The sequence shown here is derived from an EMBL/GenBank/DDBJ whole genome shotgun (WGS) entry which is preliminary data.</text>
</comment>
<evidence type="ECO:0000313" key="2">
    <source>
        <dbReference type="EMBL" id="PIS04606.1"/>
    </source>
</evidence>
<name>A0A2H0VZU8_9BACT</name>
<evidence type="ECO:0000256" key="1">
    <source>
        <dbReference type="ARBA" id="ARBA00022801"/>
    </source>
</evidence>
<dbReference type="InterPro" id="IPR003697">
    <property type="entry name" value="Maf-like"/>
</dbReference>
<reference evidence="3" key="1">
    <citation type="submission" date="2017-09" db="EMBL/GenBank/DDBJ databases">
        <title>Depth-based differentiation of microbial function through sediment-hosted aquifers and enrichment of novel symbionts in the deep terrestrial subsurface.</title>
        <authorList>
            <person name="Probst A.J."/>
            <person name="Ladd B."/>
            <person name="Jarett J.K."/>
            <person name="Geller-Mcgrath D.E."/>
            <person name="Sieber C.M.K."/>
            <person name="Emerson J.B."/>
            <person name="Anantharaman K."/>
            <person name="Thomas B.C."/>
            <person name="Malmstrom R."/>
            <person name="Stieglmeier M."/>
            <person name="Klingl A."/>
            <person name="Woyke T."/>
            <person name="Ryan C.M."/>
            <person name="Banfield J.F."/>
        </authorList>
    </citation>
    <scope>NUCLEOTIDE SEQUENCE [LARGE SCALE GENOMIC DNA]</scope>
</reference>
<dbReference type="InterPro" id="IPR029001">
    <property type="entry name" value="ITPase-like_fam"/>
</dbReference>
<dbReference type="Proteomes" id="UP000230935">
    <property type="component" value="Unassembled WGS sequence"/>
</dbReference>
<dbReference type="EMBL" id="PEZZ01000047">
    <property type="protein sequence ID" value="PIS04606.1"/>
    <property type="molecule type" value="Genomic_DNA"/>
</dbReference>
<proteinExistence type="predicted"/>
<sequence length="163" mass="17906">MTLIDESKIRDDDPERLTAALAQAKADALLQKIKRPALLITSDNLCVCNNAVLEKPKDETEARLMLDMVAKYPAYCISAVAVTHTGSGKRAVAVDKAIVHFNPIPKHVLDQYIAEGHPYVRAGAFSIRLPLLQPYIDRIEGDIECVIGLSMALTKKLIAEVQN</sequence>
<dbReference type="SUPFAM" id="SSF52972">
    <property type="entry name" value="ITPase-like"/>
    <property type="match status" value="1"/>
</dbReference>
<keyword evidence="1" id="KW-0378">Hydrolase</keyword>
<dbReference type="AlphaFoldDB" id="A0A2H0VZU8"/>
<dbReference type="Gene3D" id="3.90.950.10">
    <property type="match status" value="1"/>
</dbReference>
<evidence type="ECO:0000313" key="3">
    <source>
        <dbReference type="Proteomes" id="UP000230935"/>
    </source>
</evidence>
<protein>
    <recommendedName>
        <fullName evidence="4">Septum formation protein Maf</fullName>
    </recommendedName>
</protein>
<dbReference type="PIRSF" id="PIRSF006305">
    <property type="entry name" value="Maf"/>
    <property type="match status" value="1"/>
</dbReference>
<organism evidence="2 3">
    <name type="scientific">Candidatus Buchananbacteria bacterium CG10_big_fil_rev_8_21_14_0_10_42_9</name>
    <dbReference type="NCBI Taxonomy" id="1974526"/>
    <lineage>
        <taxon>Bacteria</taxon>
        <taxon>Candidatus Buchananiibacteriota</taxon>
    </lineage>
</organism>
<accession>A0A2H0VZU8</accession>
<evidence type="ECO:0008006" key="4">
    <source>
        <dbReference type="Google" id="ProtNLM"/>
    </source>
</evidence>
<dbReference type="PANTHER" id="PTHR43213">
    <property type="entry name" value="BIFUNCTIONAL DTTP/UTP PYROPHOSPHATASE/METHYLTRANSFERASE PROTEIN-RELATED"/>
    <property type="match status" value="1"/>
</dbReference>
<dbReference type="PANTHER" id="PTHR43213:SF4">
    <property type="entry name" value="7-METHYL-GTP PYROPHOSPHATASE"/>
    <property type="match status" value="1"/>
</dbReference>
<dbReference type="GO" id="GO:0047429">
    <property type="term" value="F:nucleoside triphosphate diphosphatase activity"/>
    <property type="evidence" value="ECO:0007669"/>
    <property type="project" value="InterPro"/>
</dbReference>
<dbReference type="Pfam" id="PF02545">
    <property type="entry name" value="Maf"/>
    <property type="match status" value="1"/>
</dbReference>